<evidence type="ECO:0000256" key="1">
    <source>
        <dbReference type="ARBA" id="ARBA00022741"/>
    </source>
</evidence>
<dbReference type="SUPFAM" id="SSF46689">
    <property type="entry name" value="Homeodomain-like"/>
    <property type="match status" value="1"/>
</dbReference>
<dbReference type="Proteomes" id="UP001235840">
    <property type="component" value="Unassembled WGS sequence"/>
</dbReference>
<dbReference type="EMBL" id="JAUSTY010000038">
    <property type="protein sequence ID" value="MDQ0168539.1"/>
    <property type="molecule type" value="Genomic_DNA"/>
</dbReference>
<proteinExistence type="predicted"/>
<dbReference type="InterPro" id="IPR010524">
    <property type="entry name" value="Sig_transdc_resp-reg_PrpR_N"/>
</dbReference>
<dbReference type="Gene3D" id="3.40.50.300">
    <property type="entry name" value="P-loop containing nucleotide triphosphate hydrolases"/>
    <property type="match status" value="1"/>
</dbReference>
<reference evidence="6 7" key="1">
    <citation type="submission" date="2023-07" db="EMBL/GenBank/DDBJ databases">
        <title>Genomic Encyclopedia of Type Strains, Phase IV (KMG-IV): sequencing the most valuable type-strain genomes for metagenomic binning, comparative biology and taxonomic classification.</title>
        <authorList>
            <person name="Goeker M."/>
        </authorList>
    </citation>
    <scope>NUCLEOTIDE SEQUENCE [LARGE SCALE GENOMIC DNA]</scope>
    <source>
        <strain evidence="6 7">DSM 12751</strain>
    </source>
</reference>
<protein>
    <submittedName>
        <fullName evidence="6">Transcriptional regulator with PAS, ATPase and Fis domain</fullName>
    </submittedName>
</protein>
<keyword evidence="1" id="KW-0547">Nucleotide-binding</keyword>
<gene>
    <name evidence="6" type="ORF">J2S11_004501</name>
</gene>
<feature type="domain" description="Sigma-54 factor interaction" evidence="5">
    <location>
        <begin position="210"/>
        <end position="412"/>
    </location>
</feature>
<dbReference type="InterPro" id="IPR058031">
    <property type="entry name" value="AAA_lid_NorR"/>
</dbReference>
<dbReference type="PROSITE" id="PS50045">
    <property type="entry name" value="SIGMA54_INTERACT_4"/>
    <property type="match status" value="1"/>
</dbReference>
<dbReference type="Pfam" id="PF25601">
    <property type="entry name" value="AAA_lid_14"/>
    <property type="match status" value="1"/>
</dbReference>
<dbReference type="InterPro" id="IPR002078">
    <property type="entry name" value="Sigma_54_int"/>
</dbReference>
<keyword evidence="4" id="KW-0804">Transcription</keyword>
<keyword evidence="2" id="KW-0067">ATP-binding</keyword>
<evidence type="ECO:0000259" key="5">
    <source>
        <dbReference type="PROSITE" id="PS50045"/>
    </source>
</evidence>
<evidence type="ECO:0000313" key="7">
    <source>
        <dbReference type="Proteomes" id="UP001235840"/>
    </source>
</evidence>
<dbReference type="InterPro" id="IPR009057">
    <property type="entry name" value="Homeodomain-like_sf"/>
</dbReference>
<dbReference type="Gene3D" id="1.10.8.60">
    <property type="match status" value="1"/>
</dbReference>
<evidence type="ECO:0000256" key="3">
    <source>
        <dbReference type="ARBA" id="ARBA00023015"/>
    </source>
</evidence>
<dbReference type="Gene3D" id="1.10.10.60">
    <property type="entry name" value="Homeodomain-like"/>
    <property type="match status" value="1"/>
</dbReference>
<accession>A0ABT9W5L6</accession>
<dbReference type="Gene3D" id="3.40.50.2300">
    <property type="match status" value="1"/>
</dbReference>
<dbReference type="SUPFAM" id="SSF159800">
    <property type="entry name" value="PrpR receptor domain-like"/>
    <property type="match status" value="1"/>
</dbReference>
<sequence>MKIKTLVIAPYSGLKELVTQLAKEQHHLEVIVEHADLKEAIPIIRKYEQDDIQFIVSRGGTAKLIREYTSIPVIEIQVSGYDILRALMLVKDYRQQVELIGFPNICQGVVSVAHLLDMDIPYTTIHSQDEVDDAVQLAKNHGAQVLLGDTVTVRTADKHGLQGMMITSGKESVLDAFEQVIRINDILVPSQNDRIISIHTGDTTVSFGQMVAHSKIMQKTIEQATTYATAPKPIVICGEKGTGKRFLASCIHNVQELAGGLKEVIIPQGARLLEGEVDSLHSIQHSRTMVIKGLDNLTIKDQQVIFSVVKERLSYPSQQVIFIFTRHPWELIEQGTLHSDLLSLTNHILRVPSLEERKEDIEEYIKYFIGLYNSKFGKQVVGMRGEVMSYMLGRGWEENISELKKWMKELVLSAEGYYIEEAQLTQLDESSQPQRVQSPIDLSKTLNEIEKDIIQYVLQEEGMNQTKVAKRLGINRTTLWRKLNENK</sequence>
<dbReference type="InterPro" id="IPR027417">
    <property type="entry name" value="P-loop_NTPase"/>
</dbReference>
<keyword evidence="3" id="KW-0805">Transcription regulation</keyword>
<evidence type="ECO:0000256" key="4">
    <source>
        <dbReference type="ARBA" id="ARBA00023163"/>
    </source>
</evidence>
<dbReference type="Pfam" id="PF06506">
    <property type="entry name" value="PrpR_N"/>
    <property type="match status" value="1"/>
</dbReference>
<dbReference type="PANTHER" id="PTHR32071">
    <property type="entry name" value="TRANSCRIPTIONAL REGULATORY PROTEIN"/>
    <property type="match status" value="1"/>
</dbReference>
<keyword evidence="7" id="KW-1185">Reference proteome</keyword>
<dbReference type="Pfam" id="PF14532">
    <property type="entry name" value="Sigma54_activ_2"/>
    <property type="match status" value="1"/>
</dbReference>
<dbReference type="Pfam" id="PF02954">
    <property type="entry name" value="HTH_8"/>
    <property type="match status" value="1"/>
</dbReference>
<dbReference type="InterPro" id="IPR002197">
    <property type="entry name" value="HTH_Fis"/>
</dbReference>
<dbReference type="Gene3D" id="3.40.50.10660">
    <property type="entry name" value="PrpR receptor domain-like"/>
    <property type="match status" value="1"/>
</dbReference>
<evidence type="ECO:0000256" key="2">
    <source>
        <dbReference type="ARBA" id="ARBA00022840"/>
    </source>
</evidence>
<dbReference type="RefSeq" id="WP_307398349.1">
    <property type="nucleotide sequence ID" value="NZ_BAAADK010000017.1"/>
</dbReference>
<name>A0ABT9W5L6_9BACI</name>
<dbReference type="SUPFAM" id="SSF52540">
    <property type="entry name" value="P-loop containing nucleoside triphosphate hydrolases"/>
    <property type="match status" value="1"/>
</dbReference>
<dbReference type="PRINTS" id="PR01590">
    <property type="entry name" value="HTHFIS"/>
</dbReference>
<organism evidence="6 7">
    <name type="scientific">Caldalkalibacillus horti</name>
    <dbReference type="NCBI Taxonomy" id="77523"/>
    <lineage>
        <taxon>Bacteria</taxon>
        <taxon>Bacillati</taxon>
        <taxon>Bacillota</taxon>
        <taxon>Bacilli</taxon>
        <taxon>Bacillales</taxon>
        <taxon>Bacillaceae</taxon>
        <taxon>Caldalkalibacillus</taxon>
    </lineage>
</organism>
<evidence type="ECO:0000313" key="6">
    <source>
        <dbReference type="EMBL" id="MDQ0168539.1"/>
    </source>
</evidence>
<comment type="caution">
    <text evidence="6">The sequence shown here is derived from an EMBL/GenBank/DDBJ whole genome shotgun (WGS) entry which is preliminary data.</text>
</comment>